<evidence type="ECO:0000259" key="2">
    <source>
        <dbReference type="Pfam" id="PF00892"/>
    </source>
</evidence>
<dbReference type="SUPFAM" id="SSF103481">
    <property type="entry name" value="Multidrug resistance efflux transporter EmrE"/>
    <property type="match status" value="2"/>
</dbReference>
<name>A0A6P4YHA1_BRABE</name>
<feature type="transmembrane region" description="Helical" evidence="1">
    <location>
        <begin position="274"/>
        <end position="291"/>
    </location>
</feature>
<evidence type="ECO:0000313" key="6">
    <source>
        <dbReference type="RefSeq" id="XP_019628656.1"/>
    </source>
</evidence>
<dbReference type="InterPro" id="IPR000620">
    <property type="entry name" value="EamA_dom"/>
</dbReference>
<keyword evidence="1" id="KW-0812">Transmembrane</keyword>
<keyword evidence="1" id="KW-0472">Membrane</keyword>
<dbReference type="GO" id="GO:0016020">
    <property type="term" value="C:membrane"/>
    <property type="evidence" value="ECO:0007669"/>
    <property type="project" value="InterPro"/>
</dbReference>
<feature type="transmembrane region" description="Helical" evidence="1">
    <location>
        <begin position="30"/>
        <end position="50"/>
    </location>
</feature>
<feature type="transmembrane region" description="Helical" evidence="1">
    <location>
        <begin position="145"/>
        <end position="164"/>
    </location>
</feature>
<feature type="transmembrane region" description="Helical" evidence="1">
    <location>
        <begin position="176"/>
        <end position="197"/>
    </location>
</feature>
<feature type="transmembrane region" description="Helical" evidence="1">
    <location>
        <begin position="243"/>
        <end position="262"/>
    </location>
</feature>
<dbReference type="RefSeq" id="XP_019628654.1">
    <property type="nucleotide sequence ID" value="XM_019773095.1"/>
</dbReference>
<dbReference type="OrthoDB" id="10047046at2759"/>
<dbReference type="RefSeq" id="XP_019628656.1">
    <property type="nucleotide sequence ID" value="XM_019773097.1"/>
</dbReference>
<dbReference type="PANTHER" id="PTHR22911">
    <property type="entry name" value="ACYL-MALONYL CONDENSING ENZYME-RELATED"/>
    <property type="match status" value="1"/>
</dbReference>
<organism evidence="3 5">
    <name type="scientific">Branchiostoma belcheri</name>
    <name type="common">Amphioxus</name>
    <dbReference type="NCBI Taxonomy" id="7741"/>
    <lineage>
        <taxon>Eukaryota</taxon>
        <taxon>Metazoa</taxon>
        <taxon>Chordata</taxon>
        <taxon>Cephalochordata</taxon>
        <taxon>Leptocardii</taxon>
        <taxon>Amphioxiformes</taxon>
        <taxon>Branchiostomatidae</taxon>
        <taxon>Branchiostoma</taxon>
    </lineage>
</organism>
<dbReference type="Proteomes" id="UP000515135">
    <property type="component" value="Unplaced"/>
</dbReference>
<dbReference type="Pfam" id="PF00892">
    <property type="entry name" value="EamA"/>
    <property type="match status" value="2"/>
</dbReference>
<feature type="transmembrane region" description="Helical" evidence="1">
    <location>
        <begin position="209"/>
        <end position="231"/>
    </location>
</feature>
<evidence type="ECO:0000256" key="1">
    <source>
        <dbReference type="SAM" id="Phobius"/>
    </source>
</evidence>
<evidence type="ECO:0000313" key="5">
    <source>
        <dbReference type="RefSeq" id="XP_019628655.1"/>
    </source>
</evidence>
<feature type="transmembrane region" description="Helical" evidence="1">
    <location>
        <begin position="116"/>
        <end position="140"/>
    </location>
</feature>
<dbReference type="InterPro" id="IPR037185">
    <property type="entry name" value="EmrE-like"/>
</dbReference>
<proteinExistence type="predicted"/>
<protein>
    <submittedName>
        <fullName evidence="4 5">Uncharacterized protein LOC109473223</fullName>
    </submittedName>
</protein>
<dbReference type="RefSeq" id="XP_019628655.1">
    <property type="nucleotide sequence ID" value="XM_019773096.1"/>
</dbReference>
<feature type="transmembrane region" description="Helical" evidence="1">
    <location>
        <begin position="297"/>
        <end position="319"/>
    </location>
</feature>
<evidence type="ECO:0000313" key="3">
    <source>
        <dbReference type="Proteomes" id="UP000515135"/>
    </source>
</evidence>
<dbReference type="KEGG" id="bbel:109473223"/>
<feature type="transmembrane region" description="Helical" evidence="1">
    <location>
        <begin position="62"/>
        <end position="79"/>
    </location>
</feature>
<sequence>MPSTDNTTEGENVSGTAEEVSPSFKAAKSILLTVMSAIAISFAGEFTAIISKEGLPNFQMLFLKRFIELLTLIPILVFCRPKLTGKTRRQNIILFLFSIFTNAVMIAHMLSCVYTVPGIAFGIMQGLMPFLVACIGFLFLKESLFLADVCGIFISVTGVVLVVVGNTQVDGMSTKLLVLSIVIPLTASFVIAPEAVFMRYLTGILEVPIVTSMLYMNLVGSVALLGITYSAETPVWTMSLRTVLYVVGLGFCKSLSNIFLLAGLKNVKAYISTTVRMFVIPFTLMLDYFFLQKVPNSFHVAGVVLVMLGVVFVSAHTWWRERQKERRV</sequence>
<feature type="domain" description="EamA" evidence="2">
    <location>
        <begin position="29"/>
        <end position="163"/>
    </location>
</feature>
<dbReference type="GeneID" id="109473223"/>
<feature type="transmembrane region" description="Helical" evidence="1">
    <location>
        <begin position="91"/>
        <end position="110"/>
    </location>
</feature>
<reference evidence="4 5" key="1">
    <citation type="submission" date="2025-04" db="UniProtKB">
        <authorList>
            <consortium name="RefSeq"/>
        </authorList>
    </citation>
    <scope>IDENTIFICATION</scope>
    <source>
        <tissue evidence="4 5">Gonad</tissue>
    </source>
</reference>
<gene>
    <name evidence="4 5 6" type="primary">LOC109473223</name>
</gene>
<dbReference type="AlphaFoldDB" id="A0A6P4YHA1"/>
<evidence type="ECO:0000313" key="4">
    <source>
        <dbReference type="RefSeq" id="XP_019628654.1"/>
    </source>
</evidence>
<dbReference type="PANTHER" id="PTHR22911:SF137">
    <property type="entry name" value="SOLUTE CARRIER FAMILY 35 MEMBER G2-RELATED"/>
    <property type="match status" value="1"/>
</dbReference>
<keyword evidence="1" id="KW-1133">Transmembrane helix</keyword>
<accession>A0A6P4YHA1</accession>
<keyword evidence="3" id="KW-1185">Reference proteome</keyword>
<feature type="domain" description="EamA" evidence="2">
    <location>
        <begin position="183"/>
        <end position="314"/>
    </location>
</feature>